<dbReference type="Proteomes" id="UP000236664">
    <property type="component" value="Unassembled WGS sequence"/>
</dbReference>
<keyword evidence="1" id="KW-0472">Membrane</keyword>
<feature type="transmembrane region" description="Helical" evidence="1">
    <location>
        <begin position="100"/>
        <end position="124"/>
    </location>
</feature>
<organism evidence="2 3">
    <name type="scientific">Gibberella nygamai</name>
    <name type="common">Bean root rot disease fungus</name>
    <name type="synonym">Fusarium nygamai</name>
    <dbReference type="NCBI Taxonomy" id="42673"/>
    <lineage>
        <taxon>Eukaryota</taxon>
        <taxon>Fungi</taxon>
        <taxon>Dikarya</taxon>
        <taxon>Ascomycota</taxon>
        <taxon>Pezizomycotina</taxon>
        <taxon>Sordariomycetes</taxon>
        <taxon>Hypocreomycetidae</taxon>
        <taxon>Hypocreales</taxon>
        <taxon>Nectriaceae</taxon>
        <taxon>Fusarium</taxon>
        <taxon>Fusarium fujikuroi species complex</taxon>
    </lineage>
</organism>
<keyword evidence="3" id="KW-1185">Reference proteome</keyword>
<accession>A0A2K0W8F7</accession>
<keyword evidence="1" id="KW-0812">Transmembrane</keyword>
<feature type="transmembrane region" description="Helical" evidence="1">
    <location>
        <begin position="66"/>
        <end position="88"/>
    </location>
</feature>
<evidence type="ECO:0000313" key="3">
    <source>
        <dbReference type="Proteomes" id="UP000236664"/>
    </source>
</evidence>
<dbReference type="OrthoDB" id="4977308at2759"/>
<evidence type="ECO:0000256" key="1">
    <source>
        <dbReference type="SAM" id="Phobius"/>
    </source>
</evidence>
<sequence>MKTNREVLSTAATVAMYLFRVLQIGSGVIAGFVGCYLAWEHTHHYCNWYSCSDKEQQNTSVPIGEVLFITASVLVSLEWMFFGGSLAFQTRTGKPALVNPFTQFIFSCLVLMVYSIGFVAFASISTVHATWPYCFNTQYTSVFGPPEKRFCIVTQTGVTCGLITWITCLVIALLSLVEIKKEGVYGRIRLENDTVLPVEDDAVSIRDVAVNSPQ</sequence>
<feature type="transmembrane region" description="Helical" evidence="1">
    <location>
        <begin position="152"/>
        <end position="177"/>
    </location>
</feature>
<feature type="transmembrane region" description="Helical" evidence="1">
    <location>
        <begin position="21"/>
        <end position="39"/>
    </location>
</feature>
<dbReference type="PROSITE" id="PS51257">
    <property type="entry name" value="PROKAR_LIPOPROTEIN"/>
    <property type="match status" value="1"/>
</dbReference>
<gene>
    <name evidence="2" type="ORF">FNYG_08101</name>
</gene>
<dbReference type="EMBL" id="MTQA01000103">
    <property type="protein sequence ID" value="PNP78553.1"/>
    <property type="molecule type" value="Genomic_DNA"/>
</dbReference>
<keyword evidence="1" id="KW-1133">Transmembrane helix</keyword>
<protein>
    <submittedName>
        <fullName evidence="2">Uncharacterized protein</fullName>
    </submittedName>
</protein>
<comment type="caution">
    <text evidence="2">The sequence shown here is derived from an EMBL/GenBank/DDBJ whole genome shotgun (WGS) entry which is preliminary data.</text>
</comment>
<reference evidence="2 3" key="1">
    <citation type="submission" date="2017-06" db="EMBL/GenBank/DDBJ databases">
        <title>Genome of Fusarium nygamai isolate CS10214.</title>
        <authorList>
            <person name="Gardiner D.M."/>
            <person name="Obanor F."/>
            <person name="Kazan K."/>
        </authorList>
    </citation>
    <scope>NUCLEOTIDE SEQUENCE [LARGE SCALE GENOMIC DNA]</scope>
    <source>
        <strain evidence="2 3">CS10214</strain>
    </source>
</reference>
<dbReference type="AlphaFoldDB" id="A0A2K0W8F7"/>
<proteinExistence type="predicted"/>
<evidence type="ECO:0000313" key="2">
    <source>
        <dbReference type="EMBL" id="PNP78553.1"/>
    </source>
</evidence>
<name>A0A2K0W8F7_GIBNY</name>